<gene>
    <name evidence="10" type="primary">pepA</name>
    <name evidence="10" type="ORF">SCLAR_v1c01720</name>
</gene>
<organism evidence="10 11">
    <name type="scientific">Spiroplasma clarkii</name>
    <dbReference type="NCBI Taxonomy" id="2139"/>
    <lineage>
        <taxon>Bacteria</taxon>
        <taxon>Bacillati</taxon>
        <taxon>Mycoplasmatota</taxon>
        <taxon>Mollicutes</taxon>
        <taxon>Entomoplasmatales</taxon>
        <taxon>Spiroplasmataceae</taxon>
        <taxon>Spiroplasma</taxon>
    </lineage>
</organism>
<dbReference type="CDD" id="cd00433">
    <property type="entry name" value="Peptidase_M17"/>
    <property type="match status" value="1"/>
</dbReference>
<evidence type="ECO:0000256" key="6">
    <source>
        <dbReference type="ARBA" id="ARBA00049972"/>
    </source>
</evidence>
<dbReference type="SUPFAM" id="SSF53187">
    <property type="entry name" value="Zn-dependent exopeptidases"/>
    <property type="match status" value="1"/>
</dbReference>
<dbReference type="GO" id="GO:0005737">
    <property type="term" value="C:cytoplasm"/>
    <property type="evidence" value="ECO:0007669"/>
    <property type="project" value="InterPro"/>
</dbReference>
<evidence type="ECO:0000256" key="5">
    <source>
        <dbReference type="ARBA" id="ARBA00033172"/>
    </source>
</evidence>
<dbReference type="InterPro" id="IPR011356">
    <property type="entry name" value="Leucine_aapep/pepB"/>
</dbReference>
<accession>A0A2K8KFN2</accession>
<dbReference type="GO" id="GO:0006508">
    <property type="term" value="P:proteolysis"/>
    <property type="evidence" value="ECO:0007669"/>
    <property type="project" value="UniProtKB-KW"/>
</dbReference>
<comment type="similarity">
    <text evidence="1">Belongs to the peptidase M17 family.</text>
</comment>
<keyword evidence="3" id="KW-0645">Protease</keyword>
<feature type="domain" description="Cytosol aminopeptidase" evidence="9">
    <location>
        <begin position="299"/>
        <end position="306"/>
    </location>
</feature>
<evidence type="ECO:0000313" key="11">
    <source>
        <dbReference type="Proteomes" id="UP000231179"/>
    </source>
</evidence>
<dbReference type="PROSITE" id="PS00631">
    <property type="entry name" value="CYTOSOL_AP"/>
    <property type="match status" value="1"/>
</dbReference>
<evidence type="ECO:0000256" key="7">
    <source>
        <dbReference type="ARBA" id="ARBA00050021"/>
    </source>
</evidence>
<evidence type="ECO:0000256" key="8">
    <source>
        <dbReference type="ARBA" id="ARBA00050061"/>
    </source>
</evidence>
<comment type="function">
    <text evidence="6">Presumably involved in the processing and regular turnover of intracellular proteins. Catalyzes the removal of unsubstituted N-terminal amino acids from various peptides.</text>
</comment>
<dbReference type="AlphaFoldDB" id="A0A2K8KFN2"/>
<dbReference type="Gene3D" id="3.40.630.10">
    <property type="entry name" value="Zn peptidases"/>
    <property type="match status" value="1"/>
</dbReference>
<dbReference type="GO" id="GO:0070006">
    <property type="term" value="F:metalloaminopeptidase activity"/>
    <property type="evidence" value="ECO:0007669"/>
    <property type="project" value="InterPro"/>
</dbReference>
<keyword evidence="11" id="KW-1185">Reference proteome</keyword>
<protein>
    <recommendedName>
        <fullName evidence="7">Probable cytosol aminopeptidase</fullName>
    </recommendedName>
    <alternativeName>
        <fullName evidence="8">Leucine aminopeptidase</fullName>
    </alternativeName>
    <alternativeName>
        <fullName evidence="5">Leucyl aminopeptidase</fullName>
    </alternativeName>
</protein>
<dbReference type="EMBL" id="CP024870">
    <property type="protein sequence ID" value="ATX70503.1"/>
    <property type="molecule type" value="Genomic_DNA"/>
</dbReference>
<dbReference type="Pfam" id="PF00883">
    <property type="entry name" value="Peptidase_M17"/>
    <property type="match status" value="1"/>
</dbReference>
<keyword evidence="2 10" id="KW-0031">Aminopeptidase</keyword>
<dbReference type="GO" id="GO:0030145">
    <property type="term" value="F:manganese ion binding"/>
    <property type="evidence" value="ECO:0007669"/>
    <property type="project" value="InterPro"/>
</dbReference>
<evidence type="ECO:0000256" key="2">
    <source>
        <dbReference type="ARBA" id="ARBA00022438"/>
    </source>
</evidence>
<dbReference type="InterPro" id="IPR000819">
    <property type="entry name" value="Peptidase_M17_C"/>
</dbReference>
<sequence length="443" mass="48929">MITKNLKTNFLKLSAYKKNTKSSLFIQKTGQTTLVDTEKTLYICLTEATTIRKIQTIIKKFVKQNKYDLNIDLDSFVEVFQNNIDLMQAVIETLMYQNHPVLSMKTTQKTEPSFNFLVSETWASLFSELALKTEFSNFARDLQNLPPNIATSIKLAELIEQKANEVGGIKTTILNKTEIQNLKMELLLAVNAGSKIEPRVVVLEYVGDPKAPKVALVGKGITFDSGGYNLKSSPYIKDMKFDMTGTAVVCGAVMALAKAKAKCNVVAIAVLTDNRIGETAMLPEAIYQSMKGLTVEITNTDAEGRLVLADGITYALQEQKAQKIITAATLTGAIRIALGRWFVGMFSNNDKFCEEFSTASQKAQEYCWRLPLLEEHLDVMKRSKIADLVNSEPGAEAGSSTAAAFLQAFVEDKPFIHVDLSGVGRLESEGTAPMLKTIFELLK</sequence>
<dbReference type="PRINTS" id="PR00481">
    <property type="entry name" value="LAMNOPPTDASE"/>
</dbReference>
<dbReference type="PANTHER" id="PTHR11963:SF23">
    <property type="entry name" value="CYTOSOL AMINOPEPTIDASE"/>
    <property type="match status" value="1"/>
</dbReference>
<keyword evidence="4" id="KW-0378">Hydrolase</keyword>
<evidence type="ECO:0000313" key="10">
    <source>
        <dbReference type="EMBL" id="ATX70503.1"/>
    </source>
</evidence>
<evidence type="ECO:0000256" key="4">
    <source>
        <dbReference type="ARBA" id="ARBA00022801"/>
    </source>
</evidence>
<evidence type="ECO:0000259" key="9">
    <source>
        <dbReference type="PROSITE" id="PS00631"/>
    </source>
</evidence>
<dbReference type="PANTHER" id="PTHR11963">
    <property type="entry name" value="LEUCINE AMINOPEPTIDASE-RELATED"/>
    <property type="match status" value="1"/>
</dbReference>
<dbReference type="Proteomes" id="UP000231179">
    <property type="component" value="Chromosome"/>
</dbReference>
<proteinExistence type="inferred from homology"/>
<evidence type="ECO:0000256" key="1">
    <source>
        <dbReference type="ARBA" id="ARBA00009528"/>
    </source>
</evidence>
<evidence type="ECO:0000256" key="3">
    <source>
        <dbReference type="ARBA" id="ARBA00022670"/>
    </source>
</evidence>
<reference evidence="10 11" key="1">
    <citation type="submission" date="2017-11" db="EMBL/GenBank/DDBJ databases">
        <title>Complete genome sequence of Spiroplasma clarkii CN-5 (DSM 19994).</title>
        <authorList>
            <person name="Tsai Y.-M."/>
            <person name="Chang A."/>
            <person name="Lo W.-S."/>
            <person name="Kuo C.-H."/>
        </authorList>
    </citation>
    <scope>NUCLEOTIDE SEQUENCE [LARGE SCALE GENOMIC DNA]</scope>
    <source>
        <strain evidence="10 11">CN-5</strain>
    </source>
</reference>
<name>A0A2K8KFN2_9MOLU</name>